<evidence type="ECO:0000313" key="3">
    <source>
        <dbReference type="Proteomes" id="UP001472677"/>
    </source>
</evidence>
<proteinExistence type="predicted"/>
<dbReference type="Proteomes" id="UP001472677">
    <property type="component" value="Unassembled WGS sequence"/>
</dbReference>
<protein>
    <recommendedName>
        <fullName evidence="4">Secreted protein</fullName>
    </recommendedName>
</protein>
<feature type="signal peptide" evidence="1">
    <location>
        <begin position="1"/>
        <end position="31"/>
    </location>
</feature>
<name>A0ABR2FRG0_9ROSI</name>
<evidence type="ECO:0008006" key="4">
    <source>
        <dbReference type="Google" id="ProtNLM"/>
    </source>
</evidence>
<keyword evidence="3" id="KW-1185">Reference proteome</keyword>
<organism evidence="2 3">
    <name type="scientific">Hibiscus sabdariffa</name>
    <name type="common">roselle</name>
    <dbReference type="NCBI Taxonomy" id="183260"/>
    <lineage>
        <taxon>Eukaryota</taxon>
        <taxon>Viridiplantae</taxon>
        <taxon>Streptophyta</taxon>
        <taxon>Embryophyta</taxon>
        <taxon>Tracheophyta</taxon>
        <taxon>Spermatophyta</taxon>
        <taxon>Magnoliopsida</taxon>
        <taxon>eudicotyledons</taxon>
        <taxon>Gunneridae</taxon>
        <taxon>Pentapetalae</taxon>
        <taxon>rosids</taxon>
        <taxon>malvids</taxon>
        <taxon>Malvales</taxon>
        <taxon>Malvaceae</taxon>
        <taxon>Malvoideae</taxon>
        <taxon>Hibiscus</taxon>
    </lineage>
</organism>
<gene>
    <name evidence="2" type="ORF">V6N12_068696</name>
</gene>
<reference evidence="2 3" key="1">
    <citation type="journal article" date="2024" name="G3 (Bethesda)">
        <title>Genome assembly of Hibiscus sabdariffa L. provides insights into metabolisms of medicinal natural products.</title>
        <authorList>
            <person name="Kim T."/>
        </authorList>
    </citation>
    <scope>NUCLEOTIDE SEQUENCE [LARGE SCALE GENOMIC DNA]</scope>
    <source>
        <strain evidence="2">TK-2024</strain>
        <tissue evidence="2">Old leaves</tissue>
    </source>
</reference>
<sequence>MLRASICAWEPLWLPVAGPLALLRIDCVADACTPPSLLVCLVATGPPLARLAGNCPIGLCAPLGQLVLCPRKVYSDGLPRPARSFVAFFPAQ</sequence>
<comment type="caution">
    <text evidence="2">The sequence shown here is derived from an EMBL/GenBank/DDBJ whole genome shotgun (WGS) entry which is preliminary data.</text>
</comment>
<feature type="chain" id="PRO_5045083359" description="Secreted protein" evidence="1">
    <location>
        <begin position="32"/>
        <end position="92"/>
    </location>
</feature>
<keyword evidence="1" id="KW-0732">Signal</keyword>
<evidence type="ECO:0000313" key="2">
    <source>
        <dbReference type="EMBL" id="KAK8584452.1"/>
    </source>
</evidence>
<accession>A0ABR2FRG0</accession>
<evidence type="ECO:0000256" key="1">
    <source>
        <dbReference type="SAM" id="SignalP"/>
    </source>
</evidence>
<dbReference type="EMBL" id="JBBPBM010000005">
    <property type="protein sequence ID" value="KAK8584452.1"/>
    <property type="molecule type" value="Genomic_DNA"/>
</dbReference>